<feature type="compositionally biased region" description="Polar residues" evidence="1">
    <location>
        <begin position="446"/>
        <end position="455"/>
    </location>
</feature>
<feature type="region of interest" description="Disordered" evidence="1">
    <location>
        <begin position="710"/>
        <end position="738"/>
    </location>
</feature>
<evidence type="ECO:0000256" key="1">
    <source>
        <dbReference type="SAM" id="MobiDB-lite"/>
    </source>
</evidence>
<dbReference type="Proteomes" id="UP000324629">
    <property type="component" value="Unassembled WGS sequence"/>
</dbReference>
<feature type="region of interest" description="Disordered" evidence="1">
    <location>
        <begin position="643"/>
        <end position="664"/>
    </location>
</feature>
<feature type="compositionally biased region" description="Polar residues" evidence="1">
    <location>
        <begin position="644"/>
        <end position="654"/>
    </location>
</feature>
<feature type="region of interest" description="Disordered" evidence="1">
    <location>
        <begin position="439"/>
        <end position="463"/>
    </location>
</feature>
<feature type="compositionally biased region" description="Basic and acidic residues" evidence="1">
    <location>
        <begin position="322"/>
        <end position="340"/>
    </location>
</feature>
<feature type="compositionally biased region" description="Basic residues" evidence="1">
    <location>
        <begin position="867"/>
        <end position="877"/>
    </location>
</feature>
<comment type="caution">
    <text evidence="2">The sequence shown here is derived from an EMBL/GenBank/DDBJ whole genome shotgun (WGS) entry which is preliminary data.</text>
</comment>
<gene>
    <name evidence="2" type="ORF">DEA37_0014504</name>
</gene>
<name>A0A5J4NGN2_9TREM</name>
<evidence type="ECO:0000313" key="3">
    <source>
        <dbReference type="Proteomes" id="UP000324629"/>
    </source>
</evidence>
<evidence type="ECO:0000313" key="2">
    <source>
        <dbReference type="EMBL" id="KAA3674806.1"/>
    </source>
</evidence>
<feature type="region of interest" description="Disordered" evidence="1">
    <location>
        <begin position="867"/>
        <end position="891"/>
    </location>
</feature>
<feature type="compositionally biased region" description="Basic and acidic residues" evidence="1">
    <location>
        <begin position="655"/>
        <end position="664"/>
    </location>
</feature>
<feature type="region of interest" description="Disordered" evidence="1">
    <location>
        <begin position="252"/>
        <end position="272"/>
    </location>
</feature>
<feature type="region of interest" description="Disordered" evidence="1">
    <location>
        <begin position="363"/>
        <end position="383"/>
    </location>
</feature>
<dbReference type="EMBL" id="QNGE01002904">
    <property type="protein sequence ID" value="KAA3674806.1"/>
    <property type="molecule type" value="Genomic_DNA"/>
</dbReference>
<keyword evidence="3" id="KW-1185">Reference proteome</keyword>
<proteinExistence type="predicted"/>
<accession>A0A5J4NGN2</accession>
<protein>
    <submittedName>
        <fullName evidence="2">Uncharacterized protein</fullName>
    </submittedName>
</protein>
<sequence length="891" mass="99481">MIGDFTQKLRYNPLYNVNLMDEDNIILNDMPLASSEHLVPVGSIHGIIIDGDSKIKDIRYGHPTAIRNYRIVNKSMNLETKVIECRLTLDQLVQNDYSLDRFDDVDKCLPSDISQSVGELFWSYTDETAGDIEADMQTSHLTRARSYQLVFKQEESDHEDESNVSGDLSLVMANKFGVGLQSESQRNLLLLDDPEFSLDERDQTDLVALSCRRHHKTSRTKSGRRTSKIARKSLAKLSSKGKLTEKTLSGLSVHKEKPNAGQSNRDFRRSESSGIADLTSAIDIRKNVNVALIESAPLSDRATSEQLFAPYIHTQTNNEVASHPHETIDPGTQCERDTSSRVRRHTIHVLNCERERRGNDAAGVESRTIGAQRRAKRISKRSQTIATSNPHLEKPYCSIVRQPLSSLDQLWDDVLPHVPVSHHRLPLFRHTDKSIRDCKENGVSRARSTSSTENLNEGVGGEGSVVSVTQNQVTQNPFAYAIRIEGQFDNRSAREVKNKGELSTSILRVGERSFGSEMAQTDCRKSATRTQTQPDDPDNEIVSSVTYISVDRSGQANSLTSDTNKQKFPLNAVRNDHHKLHQTKISHPMLLVDYHSVDNDLVIGQDKAIAIHNSTEAPIKATPWENPKTAGIEIILTSEEKPMTHTTNQATPVTSDKRNGRLDHGSNRLSRVVGSLLPVAVEQPHLSQFTNAGAETDMCVKNKQEDFVANPESKRLKNGSSKRSIFRSRLPRPHSELVQMNPPNVVETETEPCNSSPPEAVRTVKTLEVSFTCDRKTLNTVNNTPSITMNEDTQQNTPTILSNGGNALTKLDQKVRVKPVVKQKEMITTPATATAYKVVEKEKQTARGQNQNNLKELVHSSRKWFSKRFSSGRKGKHSITDYPPLPGASQK</sequence>
<reference evidence="2 3" key="1">
    <citation type="journal article" date="2019" name="Gigascience">
        <title>Whole-genome sequence of the oriental lung fluke Paragonimus westermani.</title>
        <authorList>
            <person name="Oey H."/>
            <person name="Zakrzewski M."/>
            <person name="Narain K."/>
            <person name="Devi K.R."/>
            <person name="Agatsuma T."/>
            <person name="Nawaratna S."/>
            <person name="Gobert G.N."/>
            <person name="Jones M.K."/>
            <person name="Ragan M.A."/>
            <person name="McManus D.P."/>
            <person name="Krause L."/>
        </authorList>
    </citation>
    <scope>NUCLEOTIDE SEQUENCE [LARGE SCALE GENOMIC DNA]</scope>
    <source>
        <strain evidence="2 3">IND2009</strain>
    </source>
</reference>
<dbReference type="AlphaFoldDB" id="A0A5J4NGN2"/>
<feature type="region of interest" description="Disordered" evidence="1">
    <location>
        <begin position="319"/>
        <end position="341"/>
    </location>
</feature>
<organism evidence="2 3">
    <name type="scientific">Paragonimus westermani</name>
    <dbReference type="NCBI Taxonomy" id="34504"/>
    <lineage>
        <taxon>Eukaryota</taxon>
        <taxon>Metazoa</taxon>
        <taxon>Spiralia</taxon>
        <taxon>Lophotrochozoa</taxon>
        <taxon>Platyhelminthes</taxon>
        <taxon>Trematoda</taxon>
        <taxon>Digenea</taxon>
        <taxon>Plagiorchiida</taxon>
        <taxon>Troglotremata</taxon>
        <taxon>Troglotrematidae</taxon>
        <taxon>Paragonimus</taxon>
    </lineage>
</organism>